<sequence length="393" mass="44321">MNKSEAEGLLSFCRSDSQRRVMQAIVDSGSRHAASRVLGLHHKTVNTTAARVKAYACDRGYSPDHDMVHPTPEGYFVEKMTHQHSGDGQLERVWTKSKKNAEEIEANMRAFVEALCEDITPYKKIKLPKGKRASRLKTNLIIGDAHLGMFAWGQETGRENHNLNIGLRDLKSAAEYLIETSPASETIAIINLGDLLHCNDPSFQTPASGNQLDHDGRFPKVARAAGEFMRHVVLKSLEKFNQVEVYNVRGNHDSSAAFWINYVLEAYFAKNKRVKVVRNETKMLSYSFGSNFVPLDHGEKGFKRLHEAITRDCRQEHGAAKYTYCWTGHIHHKVRDEIGGVHFEAFNTLIPPDQYHADKGYGSAQSMTSIVLDLEYGEVDRKICSLNLARSFQ</sequence>
<gene>
    <name evidence="1" type="ORF">DCW74_17110</name>
</gene>
<dbReference type="Proteomes" id="UP000263517">
    <property type="component" value="Unassembled WGS sequence"/>
</dbReference>
<comment type="caution">
    <text evidence="1">The sequence shown here is derived from an EMBL/GenBank/DDBJ whole genome shotgun (WGS) entry which is preliminary data.</text>
</comment>
<proteinExistence type="predicted"/>
<dbReference type="AlphaFoldDB" id="A0A350P823"/>
<evidence type="ECO:0000313" key="2">
    <source>
        <dbReference type="Proteomes" id="UP000263517"/>
    </source>
</evidence>
<evidence type="ECO:0008006" key="3">
    <source>
        <dbReference type="Google" id="ProtNLM"/>
    </source>
</evidence>
<dbReference type="InterPro" id="IPR029052">
    <property type="entry name" value="Metallo-depent_PP-like"/>
</dbReference>
<organism evidence="1 2">
    <name type="scientific">Alteromonas australica</name>
    <dbReference type="NCBI Taxonomy" id="589873"/>
    <lineage>
        <taxon>Bacteria</taxon>
        <taxon>Pseudomonadati</taxon>
        <taxon>Pseudomonadota</taxon>
        <taxon>Gammaproteobacteria</taxon>
        <taxon>Alteromonadales</taxon>
        <taxon>Alteromonadaceae</taxon>
        <taxon>Alteromonas/Salinimonas group</taxon>
        <taxon>Alteromonas</taxon>
    </lineage>
</organism>
<dbReference type="SUPFAM" id="SSF56300">
    <property type="entry name" value="Metallo-dependent phosphatases"/>
    <property type="match status" value="1"/>
</dbReference>
<protein>
    <recommendedName>
        <fullName evidence="3">Calcineurin-like phosphoesterase domain-containing protein</fullName>
    </recommendedName>
</protein>
<reference evidence="1 2" key="1">
    <citation type="journal article" date="2018" name="Nat. Biotechnol.">
        <title>A standardized bacterial taxonomy based on genome phylogeny substantially revises the tree of life.</title>
        <authorList>
            <person name="Parks D.H."/>
            <person name="Chuvochina M."/>
            <person name="Waite D.W."/>
            <person name="Rinke C."/>
            <person name="Skarshewski A."/>
            <person name="Chaumeil P.A."/>
            <person name="Hugenholtz P."/>
        </authorList>
    </citation>
    <scope>NUCLEOTIDE SEQUENCE [LARGE SCALE GENOMIC DNA]</scope>
    <source>
        <strain evidence="1">UBA11978</strain>
    </source>
</reference>
<evidence type="ECO:0000313" key="1">
    <source>
        <dbReference type="EMBL" id="HAW77440.1"/>
    </source>
</evidence>
<dbReference type="Gene3D" id="3.60.21.10">
    <property type="match status" value="1"/>
</dbReference>
<accession>A0A350P823</accession>
<name>A0A350P823_9ALTE</name>
<dbReference type="EMBL" id="DNAN01000602">
    <property type="protein sequence ID" value="HAW77440.1"/>
    <property type="molecule type" value="Genomic_DNA"/>
</dbReference>